<name>A0A1U7HC32_9CHRO</name>
<gene>
    <name evidence="1" type="ORF">NIES1031_22215</name>
</gene>
<comment type="caution">
    <text evidence="1">The sequence shown here is derived from an EMBL/GenBank/DDBJ whole genome shotgun (WGS) entry which is preliminary data.</text>
</comment>
<sequence length="59" mass="6948">MYFSLSTKMIKFAFLDFALRLNTTLNSSSGLTVQVHLNGLKHRSWYILTNFRFRCEIIC</sequence>
<keyword evidence="2" id="KW-1185">Reference proteome</keyword>
<dbReference type="Proteomes" id="UP000185984">
    <property type="component" value="Unassembled WGS sequence"/>
</dbReference>
<proteinExistence type="predicted"/>
<evidence type="ECO:0000313" key="1">
    <source>
        <dbReference type="EMBL" id="OKH21162.1"/>
    </source>
</evidence>
<dbReference type="STRING" id="247279.NIES1031_22215"/>
<evidence type="ECO:0000313" key="2">
    <source>
        <dbReference type="Proteomes" id="UP000185984"/>
    </source>
</evidence>
<accession>A0A1U7HC32</accession>
<protein>
    <submittedName>
        <fullName evidence="1">Uncharacterized protein</fullName>
    </submittedName>
</protein>
<dbReference type="AlphaFoldDB" id="A0A1U7HC32"/>
<organism evidence="1 2">
    <name type="scientific">Chroogloeocystis siderophila 5.2 s.c.1</name>
    <dbReference type="NCBI Taxonomy" id="247279"/>
    <lineage>
        <taxon>Bacteria</taxon>
        <taxon>Bacillati</taxon>
        <taxon>Cyanobacteriota</taxon>
        <taxon>Cyanophyceae</taxon>
        <taxon>Oscillatoriophycideae</taxon>
        <taxon>Chroococcales</taxon>
        <taxon>Chroococcaceae</taxon>
        <taxon>Chroogloeocystis</taxon>
    </lineage>
</organism>
<reference evidence="1 2" key="1">
    <citation type="submission" date="2016-11" db="EMBL/GenBank/DDBJ databases">
        <title>Draft Genome Sequences of Nine Cyanobacterial Strains from Diverse Habitats.</title>
        <authorList>
            <person name="Zhu T."/>
            <person name="Hou S."/>
            <person name="Lu X."/>
            <person name="Hess W.R."/>
        </authorList>
    </citation>
    <scope>NUCLEOTIDE SEQUENCE [LARGE SCALE GENOMIC DNA]</scope>
    <source>
        <strain evidence="1 2">5.2 s.c.1</strain>
    </source>
</reference>
<dbReference type="EMBL" id="MRCC01000029">
    <property type="protein sequence ID" value="OKH21162.1"/>
    <property type="molecule type" value="Genomic_DNA"/>
</dbReference>